<gene>
    <name evidence="6" type="ordered locus">RPB_1152</name>
</gene>
<dbReference type="PANTHER" id="PTHR30483">
    <property type="entry name" value="LEUCINE-SPECIFIC-BINDING PROTEIN"/>
    <property type="match status" value="1"/>
</dbReference>
<dbReference type="AlphaFoldDB" id="Q2J0Z8"/>
<evidence type="ECO:0000256" key="4">
    <source>
        <dbReference type="SAM" id="SignalP"/>
    </source>
</evidence>
<dbReference type="eggNOG" id="COG0683">
    <property type="taxonomic scope" value="Bacteria"/>
</dbReference>
<accession>Q2J0Z8</accession>
<keyword evidence="3" id="KW-0029">Amino-acid transport</keyword>
<keyword evidence="3" id="KW-0813">Transport</keyword>
<proteinExistence type="inferred from homology"/>
<dbReference type="HOGENOM" id="CLU_027128_1_0_5"/>
<organism evidence="6 7">
    <name type="scientific">Rhodopseudomonas palustris (strain HaA2)</name>
    <dbReference type="NCBI Taxonomy" id="316058"/>
    <lineage>
        <taxon>Bacteria</taxon>
        <taxon>Pseudomonadati</taxon>
        <taxon>Pseudomonadota</taxon>
        <taxon>Alphaproteobacteria</taxon>
        <taxon>Hyphomicrobiales</taxon>
        <taxon>Nitrobacteraceae</taxon>
        <taxon>Rhodopseudomonas</taxon>
    </lineage>
</organism>
<evidence type="ECO:0000256" key="1">
    <source>
        <dbReference type="ARBA" id="ARBA00010062"/>
    </source>
</evidence>
<keyword evidence="7" id="KW-1185">Reference proteome</keyword>
<dbReference type="CDD" id="cd06327">
    <property type="entry name" value="PBP1_SBP-like"/>
    <property type="match status" value="1"/>
</dbReference>
<dbReference type="PANTHER" id="PTHR30483:SF6">
    <property type="entry name" value="PERIPLASMIC BINDING PROTEIN OF ABC TRANSPORTER FOR NATURAL AMINO ACIDS"/>
    <property type="match status" value="1"/>
</dbReference>
<dbReference type="InterPro" id="IPR028081">
    <property type="entry name" value="Leu-bd"/>
</dbReference>
<dbReference type="InterPro" id="IPR028082">
    <property type="entry name" value="Peripla_BP_I"/>
</dbReference>
<dbReference type="RefSeq" id="WP_011440051.1">
    <property type="nucleotide sequence ID" value="NC_007778.1"/>
</dbReference>
<dbReference type="Gene3D" id="3.40.50.2300">
    <property type="match status" value="2"/>
</dbReference>
<sequence length="415" mass="44309">MAIYRTNATRRLAALALCAGLGISGLGIGAATAQQADNSPVRIGVLTDMSGLFADISGPGAVTAVKMAVDDFGGKVLGRPIEVLSADHQNKADVGVSLAREWIDEKNVAMLADLMNSSVALGVMELTKAKDRIAIVNGASTSVITNEKCTPNSIHYTWDTYALARGTANAVVKRGKKKWAILQADFAYGHQLANDSRRFVEAAGGKVVSDIKHPINTSDFSSFLLQAQSSGADVIALANGGADTINAIKSAAEFGIGRDGKQQVVGLAINLNDTRALGLANAQGLLLTEAWYWDLNDETRAFAKRFQEKFGKMPTSTQAGDYSSTMHYLKAVAAAGTLDAQTVMAKMREMPIDDFFAKGGKIRIDGRMVHDMYLAEVKKPADSKGPWDFYTILETIPGDQAFRPLSESACPLVKK</sequence>
<dbReference type="Pfam" id="PF13458">
    <property type="entry name" value="Peripla_BP_6"/>
    <property type="match status" value="1"/>
</dbReference>
<evidence type="ECO:0000313" key="7">
    <source>
        <dbReference type="Proteomes" id="UP000008809"/>
    </source>
</evidence>
<dbReference type="EMBL" id="CP000250">
    <property type="protein sequence ID" value="ABD05862.1"/>
    <property type="molecule type" value="Genomic_DNA"/>
</dbReference>
<reference evidence="6 7" key="1">
    <citation type="submission" date="2006-01" db="EMBL/GenBank/DDBJ databases">
        <title>Complete sequence of Rhodopseudomonas palustris HaA2.</title>
        <authorList>
            <consortium name="US DOE Joint Genome Institute"/>
            <person name="Copeland A."/>
            <person name="Lucas S."/>
            <person name="Lapidus A."/>
            <person name="Barry K."/>
            <person name="Detter J.C."/>
            <person name="Glavina T."/>
            <person name="Hammon N."/>
            <person name="Israni S."/>
            <person name="Pitluck S."/>
            <person name="Chain P."/>
            <person name="Malfatti S."/>
            <person name="Shin M."/>
            <person name="Vergez L."/>
            <person name="Schmutz J."/>
            <person name="Larimer F."/>
            <person name="Land M."/>
            <person name="Hauser L."/>
            <person name="Pelletier D.A."/>
            <person name="Kyrpides N."/>
            <person name="Anderson I."/>
            <person name="Oda Y."/>
            <person name="Harwood C.S."/>
            <person name="Richardson P."/>
        </authorList>
    </citation>
    <scope>NUCLEOTIDE SEQUENCE [LARGE SCALE GENOMIC DNA]</scope>
    <source>
        <strain evidence="6 7">HaA2</strain>
    </source>
</reference>
<evidence type="ECO:0000256" key="2">
    <source>
        <dbReference type="ARBA" id="ARBA00022729"/>
    </source>
</evidence>
<feature type="chain" id="PRO_5004210897" evidence="4">
    <location>
        <begin position="34"/>
        <end position="415"/>
    </location>
</feature>
<dbReference type="KEGG" id="rpb:RPB_1152"/>
<name>Q2J0Z8_RHOP2</name>
<feature type="signal peptide" evidence="4">
    <location>
        <begin position="1"/>
        <end position="33"/>
    </location>
</feature>
<dbReference type="STRING" id="316058.RPB_1152"/>
<dbReference type="InterPro" id="IPR051010">
    <property type="entry name" value="BCAA_transport"/>
</dbReference>
<dbReference type="Proteomes" id="UP000008809">
    <property type="component" value="Chromosome"/>
</dbReference>
<evidence type="ECO:0000259" key="5">
    <source>
        <dbReference type="Pfam" id="PF13458"/>
    </source>
</evidence>
<keyword evidence="2 4" id="KW-0732">Signal</keyword>
<evidence type="ECO:0000256" key="3">
    <source>
        <dbReference type="ARBA" id="ARBA00022970"/>
    </source>
</evidence>
<comment type="similarity">
    <text evidence="1">Belongs to the leucine-binding protein family.</text>
</comment>
<feature type="domain" description="Leucine-binding protein" evidence="5">
    <location>
        <begin position="40"/>
        <end position="378"/>
    </location>
</feature>
<dbReference type="SUPFAM" id="SSF53822">
    <property type="entry name" value="Periplasmic binding protein-like I"/>
    <property type="match status" value="1"/>
</dbReference>
<evidence type="ECO:0000313" key="6">
    <source>
        <dbReference type="EMBL" id="ABD05862.1"/>
    </source>
</evidence>
<dbReference type="GO" id="GO:0006865">
    <property type="term" value="P:amino acid transport"/>
    <property type="evidence" value="ECO:0007669"/>
    <property type="project" value="UniProtKB-KW"/>
</dbReference>
<protein>
    <submittedName>
        <fullName evidence="6">UreA/short-chain amide ABC transporter</fullName>
    </submittedName>
</protein>